<dbReference type="Proteomes" id="UP001526430">
    <property type="component" value="Unassembled WGS sequence"/>
</dbReference>
<reference evidence="8 9" key="1">
    <citation type="submission" date="2022-10" db="EMBL/GenBank/DDBJ databases">
        <title>Roseococcus glaciei nov., sp. nov., isolated from glacier.</title>
        <authorList>
            <person name="Liu Q."/>
            <person name="Xin Y.-H."/>
        </authorList>
    </citation>
    <scope>NUCLEOTIDE SEQUENCE [LARGE SCALE GENOMIC DNA]</scope>
    <source>
        <strain evidence="8 9">MDT2-1-1</strain>
    </source>
</reference>
<dbReference type="Pfam" id="PF00512">
    <property type="entry name" value="HisKA"/>
    <property type="match status" value="1"/>
</dbReference>
<keyword evidence="3" id="KW-0597">Phosphoprotein</keyword>
<evidence type="ECO:0000256" key="5">
    <source>
        <dbReference type="ARBA" id="ARBA00022777"/>
    </source>
</evidence>
<feature type="domain" description="Histidine kinase" evidence="7">
    <location>
        <begin position="194"/>
        <end position="406"/>
    </location>
</feature>
<evidence type="ECO:0000259" key="7">
    <source>
        <dbReference type="PROSITE" id="PS50109"/>
    </source>
</evidence>
<dbReference type="CDD" id="cd00082">
    <property type="entry name" value="HisKA"/>
    <property type="match status" value="1"/>
</dbReference>
<dbReference type="SMART" id="SM00388">
    <property type="entry name" value="HisKA"/>
    <property type="match status" value="1"/>
</dbReference>
<proteinExistence type="predicted"/>
<evidence type="ECO:0000256" key="2">
    <source>
        <dbReference type="ARBA" id="ARBA00012438"/>
    </source>
</evidence>
<dbReference type="CDD" id="cd00075">
    <property type="entry name" value="HATPase"/>
    <property type="match status" value="1"/>
</dbReference>
<dbReference type="InterPro" id="IPR036097">
    <property type="entry name" value="HisK_dim/P_sf"/>
</dbReference>
<dbReference type="InterPro" id="IPR036890">
    <property type="entry name" value="HATPase_C_sf"/>
</dbReference>
<dbReference type="SMART" id="SM00387">
    <property type="entry name" value="HATPase_c"/>
    <property type="match status" value="1"/>
</dbReference>
<dbReference type="InterPro" id="IPR050736">
    <property type="entry name" value="Sensor_HK_Regulatory"/>
</dbReference>
<dbReference type="PANTHER" id="PTHR43711:SF1">
    <property type="entry name" value="HISTIDINE KINASE 1"/>
    <property type="match status" value="1"/>
</dbReference>
<dbReference type="SMART" id="SM00065">
    <property type="entry name" value="GAF"/>
    <property type="match status" value="1"/>
</dbReference>
<dbReference type="EC" id="2.7.13.3" evidence="2"/>
<keyword evidence="4" id="KW-0808">Transferase</keyword>
<dbReference type="Gene3D" id="3.30.450.40">
    <property type="match status" value="1"/>
</dbReference>
<name>A0ABT3P0T2_9PROT</name>
<dbReference type="EMBL" id="JAPFQI010000025">
    <property type="protein sequence ID" value="MCW8088024.1"/>
    <property type="molecule type" value="Genomic_DNA"/>
</dbReference>
<dbReference type="InterPro" id="IPR005467">
    <property type="entry name" value="His_kinase_dom"/>
</dbReference>
<evidence type="ECO:0000256" key="1">
    <source>
        <dbReference type="ARBA" id="ARBA00000085"/>
    </source>
</evidence>
<dbReference type="RefSeq" id="WP_301592228.1">
    <property type="nucleotide sequence ID" value="NZ_JAPFQI010000025.1"/>
</dbReference>
<comment type="caution">
    <text evidence="8">The sequence shown here is derived from an EMBL/GenBank/DDBJ whole genome shotgun (WGS) entry which is preliminary data.</text>
</comment>
<evidence type="ECO:0000256" key="6">
    <source>
        <dbReference type="ARBA" id="ARBA00023012"/>
    </source>
</evidence>
<dbReference type="InterPro" id="IPR029016">
    <property type="entry name" value="GAF-like_dom_sf"/>
</dbReference>
<dbReference type="InterPro" id="IPR004358">
    <property type="entry name" value="Sig_transdc_His_kin-like_C"/>
</dbReference>
<keyword evidence="6" id="KW-0902">Two-component regulatory system</keyword>
<dbReference type="InterPro" id="IPR003594">
    <property type="entry name" value="HATPase_dom"/>
</dbReference>
<dbReference type="SUPFAM" id="SSF55781">
    <property type="entry name" value="GAF domain-like"/>
    <property type="match status" value="1"/>
</dbReference>
<dbReference type="SUPFAM" id="SSF47384">
    <property type="entry name" value="Homodimeric domain of signal transducing histidine kinase"/>
    <property type="match status" value="1"/>
</dbReference>
<dbReference type="PRINTS" id="PR00344">
    <property type="entry name" value="BCTRLSENSOR"/>
</dbReference>
<comment type="catalytic activity">
    <reaction evidence="1">
        <text>ATP + protein L-histidine = ADP + protein N-phospho-L-histidine.</text>
        <dbReference type="EC" id="2.7.13.3"/>
    </reaction>
</comment>
<gene>
    <name evidence="8" type="ORF">OF850_20680</name>
</gene>
<dbReference type="PROSITE" id="PS50109">
    <property type="entry name" value="HIS_KIN"/>
    <property type="match status" value="1"/>
</dbReference>
<evidence type="ECO:0000256" key="3">
    <source>
        <dbReference type="ARBA" id="ARBA00022553"/>
    </source>
</evidence>
<evidence type="ECO:0000313" key="8">
    <source>
        <dbReference type="EMBL" id="MCW8088024.1"/>
    </source>
</evidence>
<dbReference type="GO" id="GO:0016301">
    <property type="term" value="F:kinase activity"/>
    <property type="evidence" value="ECO:0007669"/>
    <property type="project" value="UniProtKB-KW"/>
</dbReference>
<keyword evidence="5 8" id="KW-0418">Kinase</keyword>
<dbReference type="Gene3D" id="3.30.565.10">
    <property type="entry name" value="Histidine kinase-like ATPase, C-terminal domain"/>
    <property type="match status" value="1"/>
</dbReference>
<accession>A0ABT3P0T2</accession>
<dbReference type="Gene3D" id="1.10.287.130">
    <property type="match status" value="1"/>
</dbReference>
<dbReference type="PANTHER" id="PTHR43711">
    <property type="entry name" value="TWO-COMPONENT HISTIDINE KINASE"/>
    <property type="match status" value="1"/>
</dbReference>
<dbReference type="Pfam" id="PF01590">
    <property type="entry name" value="GAF"/>
    <property type="match status" value="1"/>
</dbReference>
<keyword evidence="9" id="KW-1185">Reference proteome</keyword>
<organism evidence="8 9">
    <name type="scientific">Sabulicella glaciei</name>
    <dbReference type="NCBI Taxonomy" id="2984948"/>
    <lineage>
        <taxon>Bacteria</taxon>
        <taxon>Pseudomonadati</taxon>
        <taxon>Pseudomonadota</taxon>
        <taxon>Alphaproteobacteria</taxon>
        <taxon>Acetobacterales</taxon>
        <taxon>Acetobacteraceae</taxon>
        <taxon>Sabulicella</taxon>
    </lineage>
</organism>
<protein>
    <recommendedName>
        <fullName evidence="2">histidine kinase</fullName>
        <ecNumber evidence="2">2.7.13.3</ecNumber>
    </recommendedName>
</protein>
<sequence>MSEDLQADVAAIAGIAAVPTILEVVRRITGMRFVAVARVTEDRWIACSVKDDIEFGLKPGDELKINTTICDEIRQSRDAVIIDHVSNDAAFRTHPTPLMYGFQSYISMPIILPDSRFFGTLCAIDPKPARLSNPETVSMFRLFAELIGYHLDALERAAAGKADLTKARSQLAVSVDSLAEERRMAHLREEFVAILGHDLRNPLGAIRSGMDLLQRTPLNRQAKDLVSMIQQSISRMSELIGNTLDFTRGRLGGGMHVERVPNAALEPALEQVVEELRACWPDRLIETRFALPDPVSCDPDRIGQLCSNLLSNALIHGSQTLPVQVAASSEGGEFQLYVSNGGRAIPAEMLQHLFEPFSHSATKSHQQGLGLGLYIAAEIARAHGGSIKVVSNDTETRFTFQMPSSPIAT</sequence>
<dbReference type="Pfam" id="PF02518">
    <property type="entry name" value="HATPase_c"/>
    <property type="match status" value="1"/>
</dbReference>
<evidence type="ECO:0000313" key="9">
    <source>
        <dbReference type="Proteomes" id="UP001526430"/>
    </source>
</evidence>
<dbReference type="InterPro" id="IPR003661">
    <property type="entry name" value="HisK_dim/P_dom"/>
</dbReference>
<dbReference type="InterPro" id="IPR003018">
    <property type="entry name" value="GAF"/>
</dbReference>
<evidence type="ECO:0000256" key="4">
    <source>
        <dbReference type="ARBA" id="ARBA00022679"/>
    </source>
</evidence>
<dbReference type="SUPFAM" id="SSF55874">
    <property type="entry name" value="ATPase domain of HSP90 chaperone/DNA topoisomerase II/histidine kinase"/>
    <property type="match status" value="1"/>
</dbReference>